<sequence length="126" mass="13854">MFCAKILSIRGFSLECICDFDFSFALEVLCISVSAITHCNPSCVALASRVFAPLQFSCACGFHSVASFLRSSFRFQLCGLHQALGLLGFLSFKAAVLGISFPLPPFLLYFVSSLPYFHENAFSIRC</sequence>
<evidence type="ECO:0000313" key="2">
    <source>
        <dbReference type="Proteomes" id="UP001374535"/>
    </source>
</evidence>
<accession>A0AAQ3RQS7</accession>
<dbReference type="AlphaFoldDB" id="A0AAQ3RQS7"/>
<dbReference type="EMBL" id="CP144693">
    <property type="protein sequence ID" value="WVZ00721.1"/>
    <property type="molecule type" value="Genomic_DNA"/>
</dbReference>
<name>A0AAQ3RQS7_VIGMU</name>
<gene>
    <name evidence="1" type="ORF">V8G54_026790</name>
</gene>
<organism evidence="1 2">
    <name type="scientific">Vigna mungo</name>
    <name type="common">Black gram</name>
    <name type="synonym">Phaseolus mungo</name>
    <dbReference type="NCBI Taxonomy" id="3915"/>
    <lineage>
        <taxon>Eukaryota</taxon>
        <taxon>Viridiplantae</taxon>
        <taxon>Streptophyta</taxon>
        <taxon>Embryophyta</taxon>
        <taxon>Tracheophyta</taxon>
        <taxon>Spermatophyta</taxon>
        <taxon>Magnoliopsida</taxon>
        <taxon>eudicotyledons</taxon>
        <taxon>Gunneridae</taxon>
        <taxon>Pentapetalae</taxon>
        <taxon>rosids</taxon>
        <taxon>fabids</taxon>
        <taxon>Fabales</taxon>
        <taxon>Fabaceae</taxon>
        <taxon>Papilionoideae</taxon>
        <taxon>50 kb inversion clade</taxon>
        <taxon>NPAAA clade</taxon>
        <taxon>indigoferoid/millettioid clade</taxon>
        <taxon>Phaseoleae</taxon>
        <taxon>Vigna</taxon>
    </lineage>
</organism>
<proteinExistence type="predicted"/>
<evidence type="ECO:0000313" key="1">
    <source>
        <dbReference type="EMBL" id="WVZ00721.1"/>
    </source>
</evidence>
<keyword evidence="2" id="KW-1185">Reference proteome</keyword>
<dbReference type="Proteomes" id="UP001374535">
    <property type="component" value="Chromosome 8"/>
</dbReference>
<reference evidence="1 2" key="1">
    <citation type="journal article" date="2023" name="Life. Sci Alliance">
        <title>Evolutionary insights into 3D genome organization and epigenetic landscape of Vigna mungo.</title>
        <authorList>
            <person name="Junaid A."/>
            <person name="Singh B."/>
            <person name="Bhatia S."/>
        </authorList>
    </citation>
    <scope>NUCLEOTIDE SEQUENCE [LARGE SCALE GENOMIC DNA]</scope>
    <source>
        <strain evidence="1">Urdbean</strain>
    </source>
</reference>
<protein>
    <submittedName>
        <fullName evidence="1">Uncharacterized protein</fullName>
    </submittedName>
</protein>